<keyword evidence="1" id="KW-0812">Transmembrane</keyword>
<keyword evidence="1" id="KW-0472">Membrane</keyword>
<proteinExistence type="predicted"/>
<evidence type="ECO:0000313" key="2">
    <source>
        <dbReference type="EMBL" id="PIC13555.1"/>
    </source>
</evidence>
<keyword evidence="3" id="KW-1185">Reference proteome</keyword>
<feature type="transmembrane region" description="Helical" evidence="1">
    <location>
        <begin position="6"/>
        <end position="24"/>
    </location>
</feature>
<evidence type="ECO:0000256" key="1">
    <source>
        <dbReference type="SAM" id="Phobius"/>
    </source>
</evidence>
<keyword evidence="1" id="KW-1133">Transmembrane helix</keyword>
<comment type="caution">
    <text evidence="2">The sequence shown here is derived from an EMBL/GenBank/DDBJ whole genome shotgun (WGS) entry which is preliminary data.</text>
</comment>
<name>A0A2G5SEP2_9PELO</name>
<reference evidence="3" key="1">
    <citation type="submission" date="2017-10" db="EMBL/GenBank/DDBJ databases">
        <title>Rapid genome shrinkage in a self-fertile nematode reveals novel sperm competition proteins.</title>
        <authorList>
            <person name="Yin D."/>
            <person name="Schwarz E.M."/>
            <person name="Thomas C.G."/>
            <person name="Felde R.L."/>
            <person name="Korf I.F."/>
            <person name="Cutter A.D."/>
            <person name="Schartner C.M."/>
            <person name="Ralston E.J."/>
            <person name="Meyer B.J."/>
            <person name="Haag E.S."/>
        </authorList>
    </citation>
    <scope>NUCLEOTIDE SEQUENCE [LARGE SCALE GENOMIC DNA]</scope>
    <source>
        <strain evidence="3">JU1422</strain>
    </source>
</reference>
<sequence length="93" mass="10662">MAGYRYSTGLFLFIFLIIILMRNGSKGSRIRFRNWIQGTINVFNTGDMKRKFADSAPAARHIEMFVRMNQNQLRNTPEFVRTGEENSPIGSTG</sequence>
<dbReference type="Proteomes" id="UP000230233">
    <property type="component" value="Unassembled WGS sequence"/>
</dbReference>
<protein>
    <submittedName>
        <fullName evidence="2">Uncharacterized protein</fullName>
    </submittedName>
</protein>
<organism evidence="2 3">
    <name type="scientific">Caenorhabditis nigoni</name>
    <dbReference type="NCBI Taxonomy" id="1611254"/>
    <lineage>
        <taxon>Eukaryota</taxon>
        <taxon>Metazoa</taxon>
        <taxon>Ecdysozoa</taxon>
        <taxon>Nematoda</taxon>
        <taxon>Chromadorea</taxon>
        <taxon>Rhabditida</taxon>
        <taxon>Rhabditina</taxon>
        <taxon>Rhabditomorpha</taxon>
        <taxon>Rhabditoidea</taxon>
        <taxon>Rhabditidae</taxon>
        <taxon>Peloderinae</taxon>
        <taxon>Caenorhabditis</taxon>
    </lineage>
</organism>
<gene>
    <name evidence="2" type="ORF">B9Z55_027668</name>
</gene>
<accession>A0A2G5SEP2</accession>
<evidence type="ECO:0000313" key="3">
    <source>
        <dbReference type="Proteomes" id="UP000230233"/>
    </source>
</evidence>
<dbReference type="AlphaFoldDB" id="A0A2G5SEP2"/>
<dbReference type="EMBL" id="PDUG01000012">
    <property type="protein sequence ID" value="PIC13555.1"/>
    <property type="molecule type" value="Genomic_DNA"/>
</dbReference>